<dbReference type="EMBL" id="WJIE01000002">
    <property type="protein sequence ID" value="MRG91686.1"/>
    <property type="molecule type" value="Genomic_DNA"/>
</dbReference>
<evidence type="ECO:0000256" key="1">
    <source>
        <dbReference type="SAM" id="MobiDB-lite"/>
    </source>
</evidence>
<feature type="compositionally biased region" description="Low complexity" evidence="1">
    <location>
        <begin position="95"/>
        <end position="111"/>
    </location>
</feature>
<accession>A0A6N7PLH9</accession>
<dbReference type="OrthoDB" id="9891414at2"/>
<gene>
    <name evidence="2" type="ORF">GF068_07070</name>
</gene>
<dbReference type="Proteomes" id="UP000440224">
    <property type="component" value="Unassembled WGS sequence"/>
</dbReference>
<protein>
    <submittedName>
        <fullName evidence="2">Uncharacterized protein</fullName>
    </submittedName>
</protein>
<name>A0A6N7PLH9_9BACT</name>
<feature type="region of interest" description="Disordered" evidence="1">
    <location>
        <begin position="95"/>
        <end position="117"/>
    </location>
</feature>
<dbReference type="RefSeq" id="WP_153818573.1">
    <property type="nucleotide sequence ID" value="NZ_WJIE01000002.1"/>
</dbReference>
<feature type="region of interest" description="Disordered" evidence="1">
    <location>
        <begin position="16"/>
        <end position="38"/>
    </location>
</feature>
<reference evidence="2 3" key="1">
    <citation type="submission" date="2019-10" db="EMBL/GenBank/DDBJ databases">
        <title>A soil myxobacterium in the family Polyangiaceae.</title>
        <authorList>
            <person name="Li Y."/>
            <person name="Wang J."/>
        </authorList>
    </citation>
    <scope>NUCLEOTIDE SEQUENCE [LARGE SCALE GENOMIC DNA]</scope>
    <source>
        <strain evidence="2 3">DSM 14734</strain>
    </source>
</reference>
<feature type="compositionally biased region" description="Basic and acidic residues" evidence="1">
    <location>
        <begin position="25"/>
        <end position="38"/>
    </location>
</feature>
<proteinExistence type="predicted"/>
<comment type="caution">
    <text evidence="2">The sequence shown here is derived from an EMBL/GenBank/DDBJ whole genome shotgun (WGS) entry which is preliminary data.</text>
</comment>
<organism evidence="2 3">
    <name type="scientific">Polyangium spumosum</name>
    <dbReference type="NCBI Taxonomy" id="889282"/>
    <lineage>
        <taxon>Bacteria</taxon>
        <taxon>Pseudomonadati</taxon>
        <taxon>Myxococcota</taxon>
        <taxon>Polyangia</taxon>
        <taxon>Polyangiales</taxon>
        <taxon>Polyangiaceae</taxon>
        <taxon>Polyangium</taxon>
    </lineage>
</organism>
<evidence type="ECO:0000313" key="3">
    <source>
        <dbReference type="Proteomes" id="UP000440224"/>
    </source>
</evidence>
<keyword evidence="3" id="KW-1185">Reference proteome</keyword>
<dbReference type="AlphaFoldDB" id="A0A6N7PLH9"/>
<evidence type="ECO:0000313" key="2">
    <source>
        <dbReference type="EMBL" id="MRG91686.1"/>
    </source>
</evidence>
<sequence>MKKLLLALVVLASLGSSRPGCGPYKPERDRDENAEKKPHKVPEICNRLSIDCYRNCFRREASYSCAQCCATNFTLCDFNEKYDFAPCELIDPAPASPADAGPSDAGSDAAPPSNPTK</sequence>